<evidence type="ECO:0000259" key="6">
    <source>
        <dbReference type="Pfam" id="PF18697"/>
    </source>
</evidence>
<dbReference type="AlphaFoldDB" id="A0A8C0B871"/>
<keyword evidence="3" id="KW-0540">Nuclease</keyword>
<sequence>NSYPEPFASKIVRYWVYVKSWTSEPLAEKWKGLYQVILTTYTAVKAWGKRPWLHYSRIKKAPTGNWNSIEELGIILKIEHGVWNLLELQGPC</sequence>
<dbReference type="Pfam" id="PF18697">
    <property type="entry name" value="MLVIN_C"/>
    <property type="match status" value="1"/>
</dbReference>
<proteinExistence type="predicted"/>
<keyword evidence="2" id="KW-0548">Nucleotidyltransferase</keyword>
<dbReference type="InterPro" id="IPR040643">
    <property type="entry name" value="MLVIN_C"/>
</dbReference>
<organism evidence="7 8">
    <name type="scientific">Buteo japonicus</name>
    <dbReference type="NCBI Taxonomy" id="224669"/>
    <lineage>
        <taxon>Eukaryota</taxon>
        <taxon>Metazoa</taxon>
        <taxon>Chordata</taxon>
        <taxon>Craniata</taxon>
        <taxon>Vertebrata</taxon>
        <taxon>Euteleostomi</taxon>
        <taxon>Archelosauria</taxon>
        <taxon>Archosauria</taxon>
        <taxon>Dinosauria</taxon>
        <taxon>Saurischia</taxon>
        <taxon>Theropoda</taxon>
        <taxon>Coelurosauria</taxon>
        <taxon>Aves</taxon>
        <taxon>Neognathae</taxon>
        <taxon>Neoaves</taxon>
        <taxon>Telluraves</taxon>
        <taxon>Accipitrimorphae</taxon>
        <taxon>Accipitriformes</taxon>
        <taxon>Accipitridae</taxon>
        <taxon>Accipitrinae</taxon>
        <taxon>Buteo</taxon>
    </lineage>
</organism>
<keyword evidence="5" id="KW-0378">Hydrolase</keyword>
<evidence type="ECO:0000256" key="5">
    <source>
        <dbReference type="ARBA" id="ARBA00022801"/>
    </source>
</evidence>
<evidence type="ECO:0000256" key="3">
    <source>
        <dbReference type="ARBA" id="ARBA00022722"/>
    </source>
</evidence>
<keyword evidence="4" id="KW-0255">Endonuclease</keyword>
<dbReference type="Proteomes" id="UP000694555">
    <property type="component" value="Unplaced"/>
</dbReference>
<evidence type="ECO:0000256" key="2">
    <source>
        <dbReference type="ARBA" id="ARBA00022695"/>
    </source>
</evidence>
<dbReference type="Ensembl" id="ENSBJAT00000013427.1">
    <property type="protein sequence ID" value="ENSBJAP00000013070.1"/>
    <property type="gene ID" value="ENSBJAG00000008746.1"/>
</dbReference>
<protein>
    <recommendedName>
        <fullName evidence="6">Murine leukemia virus integrase C-terminal domain-containing protein</fullName>
    </recommendedName>
</protein>
<evidence type="ECO:0000313" key="7">
    <source>
        <dbReference type="Ensembl" id="ENSBJAP00000013070.1"/>
    </source>
</evidence>
<evidence type="ECO:0000256" key="4">
    <source>
        <dbReference type="ARBA" id="ARBA00022759"/>
    </source>
</evidence>
<reference evidence="7" key="2">
    <citation type="submission" date="2025-09" db="UniProtKB">
        <authorList>
            <consortium name="Ensembl"/>
        </authorList>
    </citation>
    <scope>IDENTIFICATION</scope>
</reference>
<dbReference type="GO" id="GO:0004519">
    <property type="term" value="F:endonuclease activity"/>
    <property type="evidence" value="ECO:0007669"/>
    <property type="project" value="UniProtKB-KW"/>
</dbReference>
<dbReference type="GO" id="GO:0016779">
    <property type="term" value="F:nucleotidyltransferase activity"/>
    <property type="evidence" value="ECO:0007669"/>
    <property type="project" value="UniProtKB-KW"/>
</dbReference>
<accession>A0A8C0B871</accession>
<dbReference type="Gene3D" id="2.30.30.850">
    <property type="match status" value="1"/>
</dbReference>
<evidence type="ECO:0000256" key="1">
    <source>
        <dbReference type="ARBA" id="ARBA00022679"/>
    </source>
</evidence>
<reference evidence="7" key="1">
    <citation type="submission" date="2025-08" db="UniProtKB">
        <authorList>
            <consortium name="Ensembl"/>
        </authorList>
    </citation>
    <scope>IDENTIFICATION</scope>
</reference>
<keyword evidence="8" id="KW-1185">Reference proteome</keyword>
<dbReference type="GO" id="GO:0016787">
    <property type="term" value="F:hydrolase activity"/>
    <property type="evidence" value="ECO:0007669"/>
    <property type="project" value="UniProtKB-KW"/>
</dbReference>
<keyword evidence="1" id="KW-0808">Transferase</keyword>
<name>A0A8C0B871_9AVES</name>
<evidence type="ECO:0000313" key="8">
    <source>
        <dbReference type="Proteomes" id="UP000694555"/>
    </source>
</evidence>
<feature type="domain" description="Murine leukemia virus integrase C-terminal" evidence="6">
    <location>
        <begin position="15"/>
        <end position="61"/>
    </location>
</feature>